<accession>A0A2T4C1V4</accession>
<dbReference type="PANTHER" id="PTHR24223">
    <property type="entry name" value="ATP-BINDING CASSETTE SUB-FAMILY C"/>
    <property type="match status" value="1"/>
</dbReference>
<feature type="transmembrane region" description="Helical" evidence="12">
    <location>
        <begin position="99"/>
        <end position="120"/>
    </location>
</feature>
<sequence length="1463" mass="162723">MAFQQDMSPSEEGILSKSETFFQYSSTPLQYAIPAKTDTITSIAVKDVTITQALSLLSAGIFVLYVNRRFIKSQLPPWLRPFANETAPEGIKRRYCSSWAILLLLINIAGLVLSIIPVLLNPTRYLYLWEAVPWASALFITILERPTRTPKLLLVQYTAILGASTAMYAIRFLDRSLYSIDRFRLARMALSGLAMILICMMPLRDPSWGNRDIGQPHDKPSRTLRSPEDDLSLFRFWTMSWVNPLAQLCREREITEDDVWQLPFEFQHLRLYMAFRELRGKLLPCLIRANGLDLTIATLLAVSERVAEVSNIRLTSWLYNALDSRNPNDAIFWGLVMLVLDCARQLCKTTSSWYSRKAYERSRGEAFIALFGKLLTRAVPGSDVTEKGADEPAVHPEAGKPRTWMGRLLWRKPSTPRLSSKTLPGSASNAKVVNLVRGDTYEISQRFWEFPKLISQPIKVVVTMYYLVDIMGWPSAVGVGLMLIFLFINSMLVGKLITLERQRASISDKRAQAVSHFVEASRPLKLNGWTATWSARIMKFRGLEMAKRLSIAYVSAAISTVSVAGGTTYPLASIALYTLILRQGLPNDVIWPSLQLFSQLEMSVKEAFDLISAYWKATIPIERVNKYMAEPDRDDISSNPNSVTDIEFRNASFSWPSTDRLILQNLNFEFTKGLTVIRGKVGSGKSSLLLAALNEMELHEGDLIRSDVPVAYTQQLPWLQNKTIRENIVFHQPFDSARYQQVLHACALLPDLASLPDGDQTKLEEGGIGLSGGQKARVSLARAVYSQCRIMLLDDPLAALDHDTASAIVRRFLQGPLADGRTIVMVTHRDDLVLRIADKVIDLADGKATVRSTEQIKLELEHPYHANGKTAHDDSEVAHDISSENIAVLKDAPEEPAKTGSVPLSVYKEYILAGGWHLWLLLAVSYGASRICDISRARLLEAWGSHSVQIDSTHNTRWNPLPAPETHPLPWLLVLASLSASQIATYAAAQLLLAQISVRAAQQLFRTAIEKVSRATFRYHDTTPTGQLKNRLIADMGMVDGGIVAPLESFVYNLVALALSLVAIASHQPILLIVLAAAAALFVRFFRVYVPVSRCLRRMEMRYLTPIIANIGVMQDGLVTIRALRVERHFQDRHLDAVDDFQKQDHFFWGMAFWLDVRLSLSSVAARTVLILFMVWRGTSASAVGFVLTQTTIAMAAVQQLCERFAQLQLDAVSLERVNMLKEIPEEPSGGDEPPEDWPRPCDDVKFEHLSFKYDAHLPSVLDDVSFEIPGGSTCAVLGRTGSGKSTIANALLMTQAPHQGTLKIGSVDLSLLNRTALRQRITFIQQDPILFPGTLRDNIDPSGSFPEDACQEAISRVLGDSFSINTQIDAAGKNLSQGQRQLVGIARAVLRRSGLVILDEATASIDRGTAATVQRILREELAGSTVVTVAHRLEAVEDAEWCLRLEGGRVVGCGPARGERGE</sequence>
<keyword evidence="7" id="KW-0547">Nucleotide-binding</keyword>
<dbReference type="Gene3D" id="3.40.50.300">
    <property type="entry name" value="P-loop containing nucleotide triphosphate hydrolases"/>
    <property type="match status" value="2"/>
</dbReference>
<dbReference type="SUPFAM" id="SSF90123">
    <property type="entry name" value="ABC transporter transmembrane region"/>
    <property type="match status" value="2"/>
</dbReference>
<dbReference type="GO" id="GO:0005886">
    <property type="term" value="C:plasma membrane"/>
    <property type="evidence" value="ECO:0007669"/>
    <property type="project" value="UniProtKB-SubCell"/>
</dbReference>
<keyword evidence="4" id="KW-1003">Cell membrane</keyword>
<dbReference type="InterPro" id="IPR003593">
    <property type="entry name" value="AAA+_ATPase"/>
</dbReference>
<name>A0A2T4C1V4_TRILO</name>
<keyword evidence="16" id="KW-1185">Reference proteome</keyword>
<feature type="domain" description="ABC transmembrane type-1" evidence="14">
    <location>
        <begin position="296"/>
        <end position="562"/>
    </location>
</feature>
<dbReference type="PROSITE" id="PS00211">
    <property type="entry name" value="ABC_TRANSPORTER_1"/>
    <property type="match status" value="2"/>
</dbReference>
<evidence type="ECO:0000313" key="15">
    <source>
        <dbReference type="EMBL" id="PTB75546.1"/>
    </source>
</evidence>
<dbReference type="InterPro" id="IPR011527">
    <property type="entry name" value="ABC1_TM_dom"/>
</dbReference>
<dbReference type="PANTHER" id="PTHR24223:SF415">
    <property type="entry name" value="FI20190P1"/>
    <property type="match status" value="1"/>
</dbReference>
<comment type="similarity">
    <text evidence="2">Belongs to the ABC transporter superfamily. ABCC family. Conjugate transporter (TC 3.A.1.208) subfamily.</text>
</comment>
<evidence type="ECO:0000256" key="11">
    <source>
        <dbReference type="ARBA" id="ARBA00023180"/>
    </source>
</evidence>
<evidence type="ECO:0000256" key="9">
    <source>
        <dbReference type="ARBA" id="ARBA00022989"/>
    </source>
</evidence>
<dbReference type="CDD" id="cd03250">
    <property type="entry name" value="ABCC_MRP_domain1"/>
    <property type="match status" value="1"/>
</dbReference>
<dbReference type="Gene3D" id="1.20.1560.10">
    <property type="entry name" value="ABC transporter type 1, transmembrane domain"/>
    <property type="match status" value="2"/>
</dbReference>
<proteinExistence type="inferred from homology"/>
<gene>
    <name evidence="15" type="ORF">M440DRAFT_1356853</name>
</gene>
<dbReference type="InterPro" id="IPR017871">
    <property type="entry name" value="ABC_transporter-like_CS"/>
</dbReference>
<dbReference type="InterPro" id="IPR003439">
    <property type="entry name" value="ABC_transporter-like_ATP-bd"/>
</dbReference>
<dbReference type="STRING" id="983965.A0A2T4C1V4"/>
<feature type="domain" description="ABC transmembrane type-1" evidence="14">
    <location>
        <begin position="971"/>
        <end position="1210"/>
    </location>
</feature>
<evidence type="ECO:0008006" key="17">
    <source>
        <dbReference type="Google" id="ProtNLM"/>
    </source>
</evidence>
<feature type="transmembrane region" description="Helical" evidence="12">
    <location>
        <begin position="185"/>
        <end position="203"/>
    </location>
</feature>
<keyword evidence="8" id="KW-0067">ATP-binding</keyword>
<evidence type="ECO:0000256" key="6">
    <source>
        <dbReference type="ARBA" id="ARBA00022737"/>
    </source>
</evidence>
<dbReference type="Proteomes" id="UP000240760">
    <property type="component" value="Unassembled WGS sequence"/>
</dbReference>
<evidence type="ECO:0000256" key="8">
    <source>
        <dbReference type="ARBA" id="ARBA00022840"/>
    </source>
</evidence>
<feature type="transmembrane region" description="Helical" evidence="12">
    <location>
        <begin position="48"/>
        <end position="66"/>
    </location>
</feature>
<organism evidence="15 16">
    <name type="scientific">Trichoderma longibrachiatum ATCC 18648</name>
    <dbReference type="NCBI Taxonomy" id="983965"/>
    <lineage>
        <taxon>Eukaryota</taxon>
        <taxon>Fungi</taxon>
        <taxon>Dikarya</taxon>
        <taxon>Ascomycota</taxon>
        <taxon>Pezizomycotina</taxon>
        <taxon>Sordariomycetes</taxon>
        <taxon>Hypocreomycetidae</taxon>
        <taxon>Hypocreales</taxon>
        <taxon>Hypocreaceae</taxon>
        <taxon>Trichoderma</taxon>
    </lineage>
</organism>
<dbReference type="CDD" id="cd18604">
    <property type="entry name" value="ABC_6TM_VMR1_D2_like"/>
    <property type="match status" value="1"/>
</dbReference>
<keyword evidence="11" id="KW-0325">Glycoprotein</keyword>
<dbReference type="EMBL" id="KZ679133">
    <property type="protein sequence ID" value="PTB75546.1"/>
    <property type="molecule type" value="Genomic_DNA"/>
</dbReference>
<feature type="transmembrane region" description="Helical" evidence="12">
    <location>
        <begin position="473"/>
        <end position="493"/>
    </location>
</feature>
<keyword evidence="9 12" id="KW-1133">Transmembrane helix</keyword>
<dbReference type="FunFam" id="1.20.1560.10:FF:000013">
    <property type="entry name" value="ABC transporter C family member 2"/>
    <property type="match status" value="1"/>
</dbReference>
<evidence type="ECO:0000259" key="13">
    <source>
        <dbReference type="PROSITE" id="PS50893"/>
    </source>
</evidence>
<dbReference type="InterPro" id="IPR036640">
    <property type="entry name" value="ABC1_TM_sf"/>
</dbReference>
<dbReference type="GO" id="GO:0140359">
    <property type="term" value="F:ABC-type transporter activity"/>
    <property type="evidence" value="ECO:0007669"/>
    <property type="project" value="InterPro"/>
</dbReference>
<evidence type="ECO:0000256" key="7">
    <source>
        <dbReference type="ARBA" id="ARBA00022741"/>
    </source>
</evidence>
<feature type="transmembrane region" description="Helical" evidence="12">
    <location>
        <begin position="551"/>
        <end position="580"/>
    </location>
</feature>
<dbReference type="SUPFAM" id="SSF52540">
    <property type="entry name" value="P-loop containing nucleoside triphosphate hydrolases"/>
    <property type="match status" value="2"/>
</dbReference>
<evidence type="ECO:0000259" key="14">
    <source>
        <dbReference type="PROSITE" id="PS50929"/>
    </source>
</evidence>
<feature type="transmembrane region" description="Helical" evidence="12">
    <location>
        <begin position="1070"/>
        <end position="1090"/>
    </location>
</feature>
<keyword evidence="5 12" id="KW-0812">Transmembrane</keyword>
<dbReference type="PROSITE" id="PS50893">
    <property type="entry name" value="ABC_TRANSPORTER_2"/>
    <property type="match status" value="2"/>
</dbReference>
<dbReference type="Pfam" id="PF00664">
    <property type="entry name" value="ABC_membrane"/>
    <property type="match status" value="1"/>
</dbReference>
<reference evidence="15 16" key="1">
    <citation type="submission" date="2016-07" db="EMBL/GenBank/DDBJ databases">
        <title>Multiple horizontal gene transfer events from other fungi enriched the ability of initially mycotrophic Trichoderma (Ascomycota) to feed on dead plant biomass.</title>
        <authorList>
            <consortium name="DOE Joint Genome Institute"/>
            <person name="Aerts A."/>
            <person name="Atanasova L."/>
            <person name="Chenthamara K."/>
            <person name="Zhang J."/>
            <person name="Grujic M."/>
            <person name="Henrissat B."/>
            <person name="Kuo A."/>
            <person name="Salamov A."/>
            <person name="Lipzen A."/>
            <person name="Labutti K."/>
            <person name="Barry K."/>
            <person name="Miao Y."/>
            <person name="Rahimi M.J."/>
            <person name="Shen Q."/>
            <person name="Grigoriev I.V."/>
            <person name="Kubicek C.P."/>
            <person name="Druzhinina I.S."/>
        </authorList>
    </citation>
    <scope>NUCLEOTIDE SEQUENCE [LARGE SCALE GENOMIC DNA]</scope>
    <source>
        <strain evidence="15 16">ATCC 18648</strain>
    </source>
</reference>
<dbReference type="Pfam" id="PF00005">
    <property type="entry name" value="ABC_tran"/>
    <property type="match status" value="2"/>
</dbReference>
<evidence type="ECO:0000256" key="1">
    <source>
        <dbReference type="ARBA" id="ARBA00004651"/>
    </source>
</evidence>
<dbReference type="GO" id="GO:0005737">
    <property type="term" value="C:cytoplasm"/>
    <property type="evidence" value="ECO:0007669"/>
    <property type="project" value="UniProtKB-ARBA"/>
</dbReference>
<keyword evidence="3" id="KW-0813">Transport</keyword>
<dbReference type="InterPro" id="IPR027417">
    <property type="entry name" value="P-loop_NTPase"/>
</dbReference>
<evidence type="ECO:0000256" key="5">
    <source>
        <dbReference type="ARBA" id="ARBA00022692"/>
    </source>
</evidence>
<keyword evidence="10 12" id="KW-0472">Membrane</keyword>
<evidence type="ECO:0000256" key="10">
    <source>
        <dbReference type="ARBA" id="ARBA00023136"/>
    </source>
</evidence>
<evidence type="ECO:0000256" key="2">
    <source>
        <dbReference type="ARBA" id="ARBA00009726"/>
    </source>
</evidence>
<comment type="subcellular location">
    <subcellularLocation>
        <location evidence="1">Cell membrane</location>
        <topology evidence="1">Multi-pass membrane protein</topology>
    </subcellularLocation>
</comment>
<dbReference type="GO" id="GO:0016887">
    <property type="term" value="F:ATP hydrolysis activity"/>
    <property type="evidence" value="ECO:0007669"/>
    <property type="project" value="InterPro"/>
</dbReference>
<feature type="domain" description="ABC transporter" evidence="13">
    <location>
        <begin position="1245"/>
        <end position="1463"/>
    </location>
</feature>
<feature type="transmembrane region" description="Helical" evidence="12">
    <location>
        <begin position="1043"/>
        <end position="1064"/>
    </location>
</feature>
<dbReference type="PROSITE" id="PS50929">
    <property type="entry name" value="ABC_TM1F"/>
    <property type="match status" value="2"/>
</dbReference>
<evidence type="ECO:0000256" key="4">
    <source>
        <dbReference type="ARBA" id="ARBA00022475"/>
    </source>
</evidence>
<feature type="domain" description="ABC transporter" evidence="13">
    <location>
        <begin position="646"/>
        <end position="870"/>
    </location>
</feature>
<feature type="transmembrane region" description="Helical" evidence="12">
    <location>
        <begin position="152"/>
        <end position="173"/>
    </location>
</feature>
<dbReference type="SMART" id="SM00382">
    <property type="entry name" value="AAA"/>
    <property type="match status" value="2"/>
</dbReference>
<dbReference type="InterPro" id="IPR050173">
    <property type="entry name" value="ABC_transporter_C-like"/>
</dbReference>
<protein>
    <recommendedName>
        <fullName evidence="17">P-loop containing nucleoside triphosphate hydrolase protein</fullName>
    </recommendedName>
</protein>
<dbReference type="GO" id="GO:0005524">
    <property type="term" value="F:ATP binding"/>
    <property type="evidence" value="ECO:0007669"/>
    <property type="project" value="UniProtKB-KW"/>
</dbReference>
<dbReference type="FunFam" id="3.40.50.300:FF:002145">
    <property type="entry name" value="ABC transporter (MsbA subfamily)"/>
    <property type="match status" value="1"/>
</dbReference>
<keyword evidence="6" id="KW-0677">Repeat</keyword>
<evidence type="ECO:0000256" key="12">
    <source>
        <dbReference type="SAM" id="Phobius"/>
    </source>
</evidence>
<evidence type="ECO:0000313" key="16">
    <source>
        <dbReference type="Proteomes" id="UP000240760"/>
    </source>
</evidence>
<evidence type="ECO:0000256" key="3">
    <source>
        <dbReference type="ARBA" id="ARBA00022448"/>
    </source>
</evidence>
<dbReference type="OrthoDB" id="6500128at2759"/>